<keyword evidence="9" id="KW-1185">Reference proteome</keyword>
<accession>A0A172TEP2</accession>
<feature type="transmembrane region" description="Helical" evidence="6">
    <location>
        <begin position="165"/>
        <end position="189"/>
    </location>
</feature>
<keyword evidence="3 6" id="KW-0812">Transmembrane</keyword>
<feature type="transmembrane region" description="Helical" evidence="6">
    <location>
        <begin position="229"/>
        <end position="249"/>
    </location>
</feature>
<dbReference type="Pfam" id="PF00528">
    <property type="entry name" value="BPD_transp_1"/>
    <property type="match status" value="1"/>
</dbReference>
<dbReference type="InterPro" id="IPR000515">
    <property type="entry name" value="MetI-like"/>
</dbReference>
<evidence type="ECO:0000256" key="5">
    <source>
        <dbReference type="ARBA" id="ARBA00023136"/>
    </source>
</evidence>
<keyword evidence="2 6" id="KW-0813">Transport</keyword>
<comment type="subcellular location">
    <subcellularLocation>
        <location evidence="6">Cell membrane</location>
        <topology evidence="6">Multi-pass membrane protein</topology>
    </subcellularLocation>
    <subcellularLocation>
        <location evidence="1">Membrane</location>
        <topology evidence="1">Multi-pass membrane protein</topology>
    </subcellularLocation>
</comment>
<comment type="similarity">
    <text evidence="6">Belongs to the binding-protein-dependent transport system permease family.</text>
</comment>
<feature type="domain" description="ABC transmembrane type-1" evidence="7">
    <location>
        <begin position="93"/>
        <end position="310"/>
    </location>
</feature>
<feature type="transmembrane region" description="Helical" evidence="6">
    <location>
        <begin position="92"/>
        <end position="117"/>
    </location>
</feature>
<dbReference type="PROSITE" id="PS50928">
    <property type="entry name" value="ABC_TM1"/>
    <property type="match status" value="1"/>
</dbReference>
<dbReference type="Proteomes" id="UP000076927">
    <property type="component" value="Chromosome"/>
</dbReference>
<dbReference type="EMBL" id="CP011388">
    <property type="protein sequence ID" value="ANE45535.1"/>
    <property type="molecule type" value="Genomic_DNA"/>
</dbReference>
<evidence type="ECO:0000256" key="3">
    <source>
        <dbReference type="ARBA" id="ARBA00022692"/>
    </source>
</evidence>
<evidence type="ECO:0000256" key="1">
    <source>
        <dbReference type="ARBA" id="ARBA00004141"/>
    </source>
</evidence>
<dbReference type="OrthoDB" id="2595142at2"/>
<reference evidence="8 9" key="1">
    <citation type="submission" date="2015-01" db="EMBL/GenBank/DDBJ databases">
        <title>Paenibacillus swuensis/DY6/whole genome sequencing.</title>
        <authorList>
            <person name="Kim M.K."/>
            <person name="Srinivasan S."/>
            <person name="Lee J.-J."/>
        </authorList>
    </citation>
    <scope>NUCLEOTIDE SEQUENCE [LARGE SCALE GENOMIC DNA]</scope>
    <source>
        <strain evidence="8 9">DY6</strain>
    </source>
</reference>
<evidence type="ECO:0000256" key="6">
    <source>
        <dbReference type="RuleBase" id="RU363032"/>
    </source>
</evidence>
<dbReference type="KEGG" id="pswu:SY83_03535"/>
<dbReference type="CDD" id="cd06261">
    <property type="entry name" value="TM_PBP2"/>
    <property type="match status" value="1"/>
</dbReference>
<organism evidence="8 9">
    <name type="scientific">Paenibacillus swuensis</name>
    <dbReference type="NCBI Taxonomy" id="1178515"/>
    <lineage>
        <taxon>Bacteria</taxon>
        <taxon>Bacillati</taxon>
        <taxon>Bacillota</taxon>
        <taxon>Bacilli</taxon>
        <taxon>Bacillales</taxon>
        <taxon>Paenibacillaceae</taxon>
        <taxon>Paenibacillus</taxon>
    </lineage>
</organism>
<dbReference type="GO" id="GO:0005886">
    <property type="term" value="C:plasma membrane"/>
    <property type="evidence" value="ECO:0007669"/>
    <property type="project" value="UniProtKB-SubCell"/>
</dbReference>
<dbReference type="PANTHER" id="PTHR43496:SF1">
    <property type="entry name" value="POLYGALACTURONAN_RHAMNOGALACTURONAN TRANSPORT SYSTEM PERMEASE PROTEIN YTEP"/>
    <property type="match status" value="1"/>
</dbReference>
<evidence type="ECO:0000313" key="9">
    <source>
        <dbReference type="Proteomes" id="UP000076927"/>
    </source>
</evidence>
<feature type="transmembrane region" description="Helical" evidence="6">
    <location>
        <begin position="289"/>
        <end position="310"/>
    </location>
</feature>
<dbReference type="PATRIC" id="fig|1178515.4.peg.699"/>
<evidence type="ECO:0000256" key="2">
    <source>
        <dbReference type="ARBA" id="ARBA00022448"/>
    </source>
</evidence>
<dbReference type="SUPFAM" id="SSF161098">
    <property type="entry name" value="MetI-like"/>
    <property type="match status" value="1"/>
</dbReference>
<dbReference type="Gene3D" id="1.10.3720.10">
    <property type="entry name" value="MetI-like"/>
    <property type="match status" value="1"/>
</dbReference>
<dbReference type="STRING" id="1178515.SY83_03535"/>
<evidence type="ECO:0000256" key="4">
    <source>
        <dbReference type="ARBA" id="ARBA00022989"/>
    </source>
</evidence>
<evidence type="ECO:0000259" key="7">
    <source>
        <dbReference type="PROSITE" id="PS50928"/>
    </source>
</evidence>
<feature type="transmembrane region" description="Helical" evidence="6">
    <location>
        <begin position="129"/>
        <end position="153"/>
    </location>
</feature>
<keyword evidence="5 6" id="KW-0472">Membrane</keyword>
<proteinExistence type="inferred from homology"/>
<keyword evidence="4 6" id="KW-1133">Transmembrane helix</keyword>
<sequence length="322" mass="36210">MKTNHAVVQKSEIKSGADLRQPSLWKRLVKQKELQLMVIPGILFLIVFKFLPSYGLLLAFKEFIPVQGVWASPWVGLKHFEELFTSSQFHTILYNTVMISLLKIVFTFPLPILFALLLNELRTQRFRSFVQGISYLPHFVSWVIVGGVMATLLAKDEGALNSLLLASGLISEPILFLGSPNLFWPLLIISENWKEMGWSAIIYVAAITGVDPELYEASKMDGANRLQQMWYVTLPCIIATIVIMFILRIGSILDAGFDQILVLRNPLVSDVANIIDTYVLDVGLKFGRFSFATAAGLFKSVIGFVLIILANRFAKRHSMGIW</sequence>
<dbReference type="GO" id="GO:0055085">
    <property type="term" value="P:transmembrane transport"/>
    <property type="evidence" value="ECO:0007669"/>
    <property type="project" value="InterPro"/>
</dbReference>
<dbReference type="RefSeq" id="WP_068604299.1">
    <property type="nucleotide sequence ID" value="NZ_CP011388.1"/>
</dbReference>
<dbReference type="InterPro" id="IPR035906">
    <property type="entry name" value="MetI-like_sf"/>
</dbReference>
<protein>
    <submittedName>
        <fullName evidence="8">Protein lplB</fullName>
    </submittedName>
</protein>
<dbReference type="PANTHER" id="PTHR43496">
    <property type="entry name" value="PROTEIN LPLB"/>
    <property type="match status" value="1"/>
</dbReference>
<evidence type="ECO:0000313" key="8">
    <source>
        <dbReference type="EMBL" id="ANE45535.1"/>
    </source>
</evidence>
<gene>
    <name evidence="8" type="ORF">SY83_03535</name>
</gene>
<feature type="transmembrane region" description="Helical" evidence="6">
    <location>
        <begin position="36"/>
        <end position="60"/>
    </location>
</feature>
<name>A0A172TEP2_9BACL</name>
<dbReference type="AlphaFoldDB" id="A0A172TEP2"/>